<feature type="domain" description="CRM" evidence="12">
    <location>
        <begin position="81"/>
        <end position="181"/>
    </location>
</feature>
<evidence type="ECO:0000256" key="4">
    <source>
        <dbReference type="ARBA" id="ARBA00022664"/>
    </source>
</evidence>
<gene>
    <name evidence="13" type="primary">LOC107777840</name>
</gene>
<protein>
    <submittedName>
        <fullName evidence="13">CRM-domain containing factor CFM2, chloroplastic-like</fullName>
    </submittedName>
</protein>
<keyword evidence="5" id="KW-0677">Repeat</keyword>
<organism evidence="13">
    <name type="scientific">Nicotiana tabacum</name>
    <name type="common">Common tobacco</name>
    <dbReference type="NCBI Taxonomy" id="4097"/>
    <lineage>
        <taxon>Eukaryota</taxon>
        <taxon>Viridiplantae</taxon>
        <taxon>Streptophyta</taxon>
        <taxon>Embryophyta</taxon>
        <taxon>Tracheophyta</taxon>
        <taxon>Spermatophyta</taxon>
        <taxon>Magnoliopsida</taxon>
        <taxon>eudicotyledons</taxon>
        <taxon>Gunneridae</taxon>
        <taxon>Pentapetalae</taxon>
        <taxon>asterids</taxon>
        <taxon>lamiids</taxon>
        <taxon>Solanales</taxon>
        <taxon>Solanaceae</taxon>
        <taxon>Nicotianoideae</taxon>
        <taxon>Nicotianeae</taxon>
        <taxon>Nicotiana</taxon>
    </lineage>
</organism>
<feature type="region of interest" description="Disordered" evidence="11">
    <location>
        <begin position="334"/>
        <end position="373"/>
    </location>
</feature>
<evidence type="ECO:0000256" key="11">
    <source>
        <dbReference type="SAM" id="MobiDB-lite"/>
    </source>
</evidence>
<dbReference type="PaxDb" id="4097-A0A1S3YNA5"/>
<dbReference type="RefSeq" id="XP_016453477.1">
    <property type="nucleotide sequence ID" value="XM_016597991.1"/>
</dbReference>
<name>A0A1S3YNA5_TOBAC</name>
<feature type="compositionally biased region" description="Basic and acidic residues" evidence="11">
    <location>
        <begin position="263"/>
        <end position="277"/>
    </location>
</feature>
<reference evidence="13" key="1">
    <citation type="submission" date="2025-08" db="UniProtKB">
        <authorList>
            <consortium name="RefSeq"/>
        </authorList>
    </citation>
    <scope>IDENTIFICATION</scope>
</reference>
<accession>A0A1S3YNA5</accession>
<sequence length="396" mass="44762">MLYRVVREEKKSGFSSSVANTKEHANQNDQKGVQGKKKLTSMEAAIKRTADKLATVCVHYGNRKESQGRDEMPQQPDLDKEGITEEERFMLWKIGLRMKPFLLLGRRGVFDGTVENMHLHWKYRELVKVITGRKSIEEVNQIARMLEAESGGILVAVERVNKGYVIIVYRGKNYERPDSLRPQTLLSKREAMKRSIVVEIACLKACTKYRGLEVTTKSEEMIHIQSSDIVGWQVAETGTSNAAGGTNYQSTLASPCTSEDCGDAAKDTDHSSQKELPSDSSFQYESKAEAMSDTIQPQHQSILSTKESKSMLNVNTTTTQEKLKIHFSETRSFNKPREVDSRKEVSEVDSVKPQQELRSTRSRSEAMPPKKVHLSNRERLLLRKQALKMKPTSACC</sequence>
<dbReference type="PROSITE" id="PS51295">
    <property type="entry name" value="CRM"/>
    <property type="match status" value="1"/>
</dbReference>
<dbReference type="FunFam" id="3.30.110.60:FF:000003">
    <property type="entry name" value="CRM-domain containing factor CFM3B, chloroplastic"/>
    <property type="match status" value="1"/>
</dbReference>
<dbReference type="OrthoDB" id="551352at2759"/>
<evidence type="ECO:0000256" key="8">
    <source>
        <dbReference type="ARBA" id="ARBA00023187"/>
    </source>
</evidence>
<feature type="region of interest" description="Disordered" evidence="11">
    <location>
        <begin position="7"/>
        <end position="37"/>
    </location>
</feature>
<feature type="compositionally biased region" description="Basic and acidic residues" evidence="11">
    <location>
        <begin position="335"/>
        <end position="350"/>
    </location>
</feature>
<evidence type="ECO:0000259" key="12">
    <source>
        <dbReference type="PROSITE" id="PS51295"/>
    </source>
</evidence>
<keyword evidence="2" id="KW-0150">Chloroplast</keyword>
<comment type="subcellular location">
    <subcellularLocation>
        <location evidence="1">Plastid</location>
        <location evidence="1">Chloroplast</location>
    </subcellularLocation>
</comment>
<dbReference type="GO" id="GO:0000373">
    <property type="term" value="P:Group II intron splicing"/>
    <property type="evidence" value="ECO:0007669"/>
    <property type="project" value="UniProtKB-ARBA"/>
</dbReference>
<evidence type="ECO:0000256" key="2">
    <source>
        <dbReference type="ARBA" id="ARBA00022528"/>
    </source>
</evidence>
<keyword evidence="9" id="KW-0687">Ribonucleoprotein</keyword>
<evidence type="ECO:0000256" key="3">
    <source>
        <dbReference type="ARBA" id="ARBA00022640"/>
    </source>
</evidence>
<evidence type="ECO:0000256" key="5">
    <source>
        <dbReference type="ARBA" id="ARBA00022737"/>
    </source>
</evidence>
<dbReference type="Pfam" id="PF01985">
    <property type="entry name" value="CRS1_YhbY"/>
    <property type="match status" value="1"/>
</dbReference>
<evidence type="ECO:0000313" key="13">
    <source>
        <dbReference type="RefSeq" id="XP_016453477.1"/>
    </source>
</evidence>
<dbReference type="GO" id="GO:0006397">
    <property type="term" value="P:mRNA processing"/>
    <property type="evidence" value="ECO:0007669"/>
    <property type="project" value="UniProtKB-KW"/>
</dbReference>
<evidence type="ECO:0000256" key="10">
    <source>
        <dbReference type="PROSITE-ProRule" id="PRU00626"/>
    </source>
</evidence>
<dbReference type="InterPro" id="IPR045278">
    <property type="entry name" value="CRS1/CFM2/CFM3"/>
</dbReference>
<dbReference type="STRING" id="4097.A0A1S3YNA5"/>
<keyword evidence="8" id="KW-0508">mRNA splicing</keyword>
<dbReference type="SMART" id="SM01103">
    <property type="entry name" value="CRS1_YhbY"/>
    <property type="match status" value="1"/>
</dbReference>
<proteinExistence type="predicted"/>
<keyword evidence="7" id="KW-0809">Transit peptide</keyword>
<keyword evidence="6 10" id="KW-0694">RNA-binding</keyword>
<evidence type="ECO:0000256" key="9">
    <source>
        <dbReference type="ARBA" id="ARBA00023274"/>
    </source>
</evidence>
<evidence type="ECO:0000256" key="6">
    <source>
        <dbReference type="ARBA" id="ARBA00022884"/>
    </source>
</evidence>
<dbReference type="PANTHER" id="PTHR31846">
    <property type="entry name" value="CRS1 / YHBY (CRM) DOMAIN-CONTAINING PROTEIN"/>
    <property type="match status" value="1"/>
</dbReference>
<keyword evidence="4" id="KW-0507">mRNA processing</keyword>
<feature type="region of interest" description="Disordered" evidence="11">
    <location>
        <begin position="253"/>
        <end position="292"/>
    </location>
</feature>
<dbReference type="GO" id="GO:0009507">
    <property type="term" value="C:chloroplast"/>
    <property type="evidence" value="ECO:0007669"/>
    <property type="project" value="UniProtKB-SubCell"/>
</dbReference>
<dbReference type="AlphaFoldDB" id="A0A1S3YNA5"/>
<keyword evidence="3" id="KW-0934">Plastid</keyword>
<dbReference type="PANTHER" id="PTHR31846:SF20">
    <property type="entry name" value="CRM-DOMAIN CONTAINING FACTOR CFM2, CHLOROPLASTIC"/>
    <property type="match status" value="1"/>
</dbReference>
<evidence type="ECO:0000256" key="7">
    <source>
        <dbReference type="ARBA" id="ARBA00022946"/>
    </source>
</evidence>
<dbReference type="SUPFAM" id="SSF75471">
    <property type="entry name" value="YhbY-like"/>
    <property type="match status" value="1"/>
</dbReference>
<dbReference type="InterPro" id="IPR001890">
    <property type="entry name" value="RNA-binding_CRM"/>
</dbReference>
<dbReference type="InterPro" id="IPR035920">
    <property type="entry name" value="YhbY-like_sf"/>
</dbReference>
<dbReference type="Gene3D" id="3.30.110.60">
    <property type="entry name" value="YhbY-like"/>
    <property type="match status" value="1"/>
</dbReference>
<dbReference type="GO" id="GO:0003729">
    <property type="term" value="F:mRNA binding"/>
    <property type="evidence" value="ECO:0007669"/>
    <property type="project" value="InterPro"/>
</dbReference>
<evidence type="ECO:0000256" key="1">
    <source>
        <dbReference type="ARBA" id="ARBA00004229"/>
    </source>
</evidence>
<feature type="non-terminal residue" evidence="13">
    <location>
        <position position="396"/>
    </location>
</feature>
<dbReference type="KEGG" id="nta:107777840"/>
<dbReference type="GO" id="GO:1990904">
    <property type="term" value="C:ribonucleoprotein complex"/>
    <property type="evidence" value="ECO:0007669"/>
    <property type="project" value="UniProtKB-KW"/>
</dbReference>